<feature type="compositionally biased region" description="Basic and acidic residues" evidence="1">
    <location>
        <begin position="1"/>
        <end position="18"/>
    </location>
</feature>
<evidence type="ECO:0000313" key="3">
    <source>
        <dbReference type="Proteomes" id="UP000289323"/>
    </source>
</evidence>
<evidence type="ECO:0000256" key="1">
    <source>
        <dbReference type="SAM" id="MobiDB-lite"/>
    </source>
</evidence>
<reference evidence="2 3" key="1">
    <citation type="submission" date="2018-04" db="EMBL/GenBank/DDBJ databases">
        <authorList>
            <person name="Huttner S."/>
            <person name="Dainat J."/>
        </authorList>
    </citation>
    <scope>NUCLEOTIDE SEQUENCE [LARGE SCALE GENOMIC DNA]</scope>
</reference>
<dbReference type="Proteomes" id="UP000289323">
    <property type="component" value="Unassembled WGS sequence"/>
</dbReference>
<sequence>MERRKRKDEKRETAEGRAAELANRGCQQASQSGEGGAGQWALARVRCCGQPTRKVSWAWHQPPISPVPLCQFNLQMGPGAGAGPCHNKTQQSGETVATCLTPGFSRVRPAWIQGCSIWPTNSGTKRPIYQPGQMKCAYAFRSKHWGKDNQRSGLLAFTASAGQSSRLASCSSARRWGWGARLPAGKGPDQLCGDNSAPVSSTVVSTARNTSLASRAKPRNARLFEHVEV</sequence>
<evidence type="ECO:0000313" key="2">
    <source>
        <dbReference type="EMBL" id="SPQ26588.1"/>
    </source>
</evidence>
<accession>A0A3S4AUW4</accession>
<name>A0A3S4AUW4_9PEZI</name>
<organism evidence="2 3">
    <name type="scientific">Thermothielavioides terrestris</name>
    <dbReference type="NCBI Taxonomy" id="2587410"/>
    <lineage>
        <taxon>Eukaryota</taxon>
        <taxon>Fungi</taxon>
        <taxon>Dikarya</taxon>
        <taxon>Ascomycota</taxon>
        <taxon>Pezizomycotina</taxon>
        <taxon>Sordariomycetes</taxon>
        <taxon>Sordariomycetidae</taxon>
        <taxon>Sordariales</taxon>
        <taxon>Chaetomiaceae</taxon>
        <taxon>Thermothielavioides</taxon>
    </lineage>
</organism>
<dbReference type="AlphaFoldDB" id="A0A3S4AUW4"/>
<dbReference type="EMBL" id="OUUZ01000018">
    <property type="protein sequence ID" value="SPQ26588.1"/>
    <property type="molecule type" value="Genomic_DNA"/>
</dbReference>
<protein>
    <submittedName>
        <fullName evidence="2">383b4dcd-ba70-440d-8fa2-dc4870fa0d45</fullName>
    </submittedName>
</protein>
<feature type="region of interest" description="Disordered" evidence="1">
    <location>
        <begin position="1"/>
        <end position="34"/>
    </location>
</feature>
<gene>
    <name evidence="2" type="ORF">TT172_LOCUS9007</name>
</gene>
<proteinExistence type="predicted"/>